<dbReference type="PIRSF" id="PIRSF029008">
    <property type="entry name" value="MecA"/>
    <property type="match status" value="1"/>
</dbReference>
<dbReference type="InterPro" id="IPR038471">
    <property type="entry name" value="MecA_C_sf"/>
</dbReference>
<dbReference type="PANTHER" id="PTHR39161:SF2">
    <property type="entry name" value="ADAPTER PROTEIN MECA 2"/>
    <property type="match status" value="1"/>
</dbReference>
<evidence type="ECO:0000256" key="3">
    <source>
        <dbReference type="HAMAP-Rule" id="MF_01124"/>
    </source>
</evidence>
<dbReference type="GO" id="GO:0030674">
    <property type="term" value="F:protein-macromolecule adaptor activity"/>
    <property type="evidence" value="ECO:0007669"/>
    <property type="project" value="UniProtKB-UniRule"/>
</dbReference>
<evidence type="ECO:0000256" key="1">
    <source>
        <dbReference type="ARBA" id="ARBA00005397"/>
    </source>
</evidence>
<dbReference type="HAMAP" id="MF_01124">
    <property type="entry name" value="MecA"/>
    <property type="match status" value="1"/>
</dbReference>
<dbReference type="AlphaFoldDB" id="A0A1H3NCU9"/>
<dbReference type="Gene3D" id="3.30.70.1950">
    <property type="match status" value="1"/>
</dbReference>
<dbReference type="InterPro" id="IPR008681">
    <property type="entry name" value="Neg-reg_MecA"/>
</dbReference>
<name>A0A1H3NCU9_9BACI</name>
<keyword evidence="3" id="KW-0749">Sporulation</keyword>
<evidence type="ECO:0000313" key="5">
    <source>
        <dbReference type="Proteomes" id="UP000198935"/>
    </source>
</evidence>
<evidence type="ECO:0000256" key="2">
    <source>
        <dbReference type="ARBA" id="ARBA00011738"/>
    </source>
</evidence>
<sequence>MRLERLASDKIKIFLSFDDLRERGISKDEIWMDVPKVHDLFRDMISEASSELGFDAEGPVIVEVFALPSQGMVVIVTIADEEEDAFDDSFIELQITMDATDQLLFRFHSIEDVIQLAKTLSGLNVDGGALYSYEEHYYLLFEEKDTVPLAVDTFSSIVSEYGELSTMTIFRLQEYGKSIIDKNAVFRLNKYFS</sequence>
<comment type="domain">
    <text evidence="3">The N-terminal domain has binding sites for ComK and probably for unfolded/aggregated proteins; the C-terminal domain interacts with ClpC.</text>
</comment>
<dbReference type="PANTHER" id="PTHR39161">
    <property type="entry name" value="ADAPTER PROTEIN MECA"/>
    <property type="match status" value="1"/>
</dbReference>
<dbReference type="STRING" id="1503961.SAMN05421736_10410"/>
<proteinExistence type="inferred from homology"/>
<comment type="subunit">
    <text evidence="2 3">Homodimer.</text>
</comment>
<dbReference type="GO" id="GO:0030435">
    <property type="term" value="P:sporulation resulting in formation of a cellular spore"/>
    <property type="evidence" value="ECO:0007669"/>
    <property type="project" value="UniProtKB-KW"/>
</dbReference>
<dbReference type="EMBL" id="FNPI01000004">
    <property type="protein sequence ID" value="SDY86029.1"/>
    <property type="molecule type" value="Genomic_DNA"/>
</dbReference>
<evidence type="ECO:0000313" key="4">
    <source>
        <dbReference type="EMBL" id="SDY86029.1"/>
    </source>
</evidence>
<dbReference type="NCBIfam" id="NF002781">
    <property type="entry name" value="PRK02899.1"/>
    <property type="match status" value="1"/>
</dbReference>
<gene>
    <name evidence="3" type="primary">mecA</name>
    <name evidence="4" type="ORF">SAMN05421736_10410</name>
</gene>
<accession>A0A1H3NCU9</accession>
<dbReference type="GO" id="GO:0045808">
    <property type="term" value="P:negative regulation of establishment of competence for transformation"/>
    <property type="evidence" value="ECO:0007669"/>
    <property type="project" value="UniProtKB-UniRule"/>
</dbReference>
<dbReference type="OrthoDB" id="2085234at2"/>
<keyword evidence="3" id="KW-0178">Competence</keyword>
<reference evidence="5" key="1">
    <citation type="submission" date="2016-10" db="EMBL/GenBank/DDBJ databases">
        <authorList>
            <person name="Varghese N."/>
            <person name="Submissions S."/>
        </authorList>
    </citation>
    <scope>NUCLEOTIDE SEQUENCE [LARGE SCALE GENOMIC DNA]</scope>
    <source>
        <strain evidence="5">SP</strain>
    </source>
</reference>
<organism evidence="4 5">
    <name type="scientific">Evansella caseinilytica</name>
    <dbReference type="NCBI Taxonomy" id="1503961"/>
    <lineage>
        <taxon>Bacteria</taxon>
        <taxon>Bacillati</taxon>
        <taxon>Bacillota</taxon>
        <taxon>Bacilli</taxon>
        <taxon>Bacillales</taxon>
        <taxon>Bacillaceae</taxon>
        <taxon>Evansella</taxon>
    </lineage>
</organism>
<protein>
    <recommendedName>
        <fullName evidence="3">Adapter protein MecA</fullName>
    </recommendedName>
</protein>
<comment type="function">
    <text evidence="3">Enables the recognition and targeting of unfolded and aggregated proteins to the ClpC protease or to other proteins involved in proteolysis. Acts negatively in the development of competence by binding ComK and recruiting it to the ClpCP protease. When overexpressed, inhibits sporulation. Also involved in Spx degradation by ClpC.</text>
</comment>
<comment type="similarity">
    <text evidence="1 3">Belongs to the MecA family.</text>
</comment>
<dbReference type="GO" id="GO:0030420">
    <property type="term" value="P:establishment of competence for transformation"/>
    <property type="evidence" value="ECO:0007669"/>
    <property type="project" value="UniProtKB-KW"/>
</dbReference>
<keyword evidence="5" id="KW-1185">Reference proteome</keyword>
<dbReference type="Proteomes" id="UP000198935">
    <property type="component" value="Unassembled WGS sequence"/>
</dbReference>
<dbReference type="GO" id="GO:0042174">
    <property type="term" value="P:negative regulation of sporulation resulting in formation of a cellular spore"/>
    <property type="evidence" value="ECO:0007669"/>
    <property type="project" value="UniProtKB-UniRule"/>
</dbReference>
<dbReference type="Pfam" id="PF05389">
    <property type="entry name" value="MecA"/>
    <property type="match status" value="1"/>
</dbReference>